<evidence type="ECO:0000313" key="2">
    <source>
        <dbReference type="EMBL" id="GAA3071955.1"/>
    </source>
</evidence>
<dbReference type="EMBL" id="BAAAVT010000017">
    <property type="protein sequence ID" value="GAA3071955.1"/>
    <property type="molecule type" value="Genomic_DNA"/>
</dbReference>
<dbReference type="Gene3D" id="3.10.180.10">
    <property type="entry name" value="2,3-Dihydroxybiphenyl 1,2-Dioxygenase, domain 1"/>
    <property type="match status" value="2"/>
</dbReference>
<accession>A0ABP6M1D2</accession>
<feature type="region of interest" description="Disordered" evidence="1">
    <location>
        <begin position="192"/>
        <end position="213"/>
    </location>
</feature>
<keyword evidence="3" id="KW-1185">Reference proteome</keyword>
<comment type="caution">
    <text evidence="2">The sequence shown here is derived from an EMBL/GenBank/DDBJ whole genome shotgun (WGS) entry which is preliminary data.</text>
</comment>
<gene>
    <name evidence="2" type="ORF">GCM10010529_25070</name>
</gene>
<evidence type="ECO:0000313" key="3">
    <source>
        <dbReference type="Proteomes" id="UP001500236"/>
    </source>
</evidence>
<proteinExistence type="predicted"/>
<dbReference type="Proteomes" id="UP001500236">
    <property type="component" value="Unassembled WGS sequence"/>
</dbReference>
<name>A0ABP6M1D2_9MICC</name>
<dbReference type="InterPro" id="IPR029068">
    <property type="entry name" value="Glyas_Bleomycin-R_OHBP_Dase"/>
</dbReference>
<organism evidence="2 3">
    <name type="scientific">Nesterenkonia aethiopica</name>
    <dbReference type="NCBI Taxonomy" id="269144"/>
    <lineage>
        <taxon>Bacteria</taxon>
        <taxon>Bacillati</taxon>
        <taxon>Actinomycetota</taxon>
        <taxon>Actinomycetes</taxon>
        <taxon>Micrococcales</taxon>
        <taxon>Micrococcaceae</taxon>
        <taxon>Nesterenkonia</taxon>
    </lineage>
</organism>
<sequence>MTHHANGSPAHPLCLRRFTERPAAMADFLELLGMTPQRPSREGDAGILRAAAGRVALHQLAPDRPAVTGAVHGETHLVFLAEDARHTAARLQEDGLRSLWWEHAERRHAGVTGPSGEGVWFHEEPDLCTAGPPVGAVDGLTVVAVRSSEDPGADVAFFSHLGYEPIPGEESEGWLPLAVPEAPSGMIGLHAPGGDKPGPAVEPPPGGHNPAGLNAPVLLGFQTPEELDGVAARLEAAGHPVQRAEGPVSALVVRDPDGRRLEIHPA</sequence>
<evidence type="ECO:0008006" key="4">
    <source>
        <dbReference type="Google" id="ProtNLM"/>
    </source>
</evidence>
<dbReference type="SUPFAM" id="SSF54593">
    <property type="entry name" value="Glyoxalase/Bleomycin resistance protein/Dihydroxybiphenyl dioxygenase"/>
    <property type="match status" value="2"/>
</dbReference>
<dbReference type="RefSeq" id="WP_344682704.1">
    <property type="nucleotide sequence ID" value="NZ_BAAAVT010000017.1"/>
</dbReference>
<reference evidence="3" key="1">
    <citation type="journal article" date="2019" name="Int. J. Syst. Evol. Microbiol.">
        <title>The Global Catalogue of Microorganisms (GCM) 10K type strain sequencing project: providing services to taxonomists for standard genome sequencing and annotation.</title>
        <authorList>
            <consortium name="The Broad Institute Genomics Platform"/>
            <consortium name="The Broad Institute Genome Sequencing Center for Infectious Disease"/>
            <person name="Wu L."/>
            <person name="Ma J."/>
        </authorList>
    </citation>
    <scope>NUCLEOTIDE SEQUENCE [LARGE SCALE GENOMIC DNA]</scope>
    <source>
        <strain evidence="3">JCM 14309</strain>
    </source>
</reference>
<evidence type="ECO:0000256" key="1">
    <source>
        <dbReference type="SAM" id="MobiDB-lite"/>
    </source>
</evidence>
<protein>
    <recommendedName>
        <fullName evidence="4">VOC domain-containing protein</fullName>
    </recommendedName>
</protein>